<name>A0A4R6TJA9_9FLAO</name>
<dbReference type="Proteomes" id="UP000295468">
    <property type="component" value="Unassembled WGS sequence"/>
</dbReference>
<proteinExistence type="predicted"/>
<organism evidence="1 2">
    <name type="scientific">Zeaxanthinibacter enoshimensis</name>
    <dbReference type="NCBI Taxonomy" id="392009"/>
    <lineage>
        <taxon>Bacteria</taxon>
        <taxon>Pseudomonadati</taxon>
        <taxon>Bacteroidota</taxon>
        <taxon>Flavobacteriia</taxon>
        <taxon>Flavobacteriales</taxon>
        <taxon>Flavobacteriaceae</taxon>
        <taxon>Zeaxanthinibacter</taxon>
    </lineage>
</organism>
<keyword evidence="2" id="KW-1185">Reference proteome</keyword>
<reference evidence="1 2" key="1">
    <citation type="submission" date="2019-03" db="EMBL/GenBank/DDBJ databases">
        <title>Genomic Encyclopedia of Archaeal and Bacterial Type Strains, Phase II (KMG-II): from individual species to whole genera.</title>
        <authorList>
            <person name="Goeker M."/>
        </authorList>
    </citation>
    <scope>NUCLEOTIDE SEQUENCE [LARGE SCALE GENOMIC DNA]</scope>
    <source>
        <strain evidence="1 2">DSM 18435</strain>
    </source>
</reference>
<dbReference type="InterPro" id="IPR019853">
    <property type="entry name" value="GldB-like"/>
</dbReference>
<evidence type="ECO:0000313" key="2">
    <source>
        <dbReference type="Proteomes" id="UP000295468"/>
    </source>
</evidence>
<evidence type="ECO:0000313" key="1">
    <source>
        <dbReference type="EMBL" id="TDQ30667.1"/>
    </source>
</evidence>
<dbReference type="NCBIfam" id="TIGR03514">
    <property type="entry name" value="GldB_lipo"/>
    <property type="match status" value="1"/>
</dbReference>
<gene>
    <name evidence="1" type="ORF">CLV82_1354</name>
</gene>
<sequence length="321" mass="37625">MYRTLLSLLALICFMHSCKTDKAHVKQEVQEIPVDLVVHRFDREFAAASAGELPTLKAKYPYLFPVQYTDSVWIAKMSDTLQRELLSEVDLAFRNFEPIEEELELFFKHAVYYFPGFTVPQVVTVISDVDYANRVILTDSLLLLGLDNYLGEEHRFYGGIDRYIAESLDKEYLVSDVAAAFAKRVVPRPRDRSFLSRMVYYGKELYLKDRMMPMSSDEEKIGYSSEEMEWARANEEQIWRYFIERELLYSTDPKLGPRFLDPAPFSKFRLELDNESPGRLGRYIGWQIVRAFMEKEKLDLQTMLSLPGEQIFKESNYKPKK</sequence>
<dbReference type="Pfam" id="PF25594">
    <property type="entry name" value="GldB_lipo"/>
    <property type="match status" value="1"/>
</dbReference>
<comment type="caution">
    <text evidence="1">The sequence shown here is derived from an EMBL/GenBank/DDBJ whole genome shotgun (WGS) entry which is preliminary data.</text>
</comment>
<keyword evidence="1" id="KW-0449">Lipoprotein</keyword>
<dbReference type="EMBL" id="SNYI01000002">
    <property type="protein sequence ID" value="TDQ30667.1"/>
    <property type="molecule type" value="Genomic_DNA"/>
</dbReference>
<dbReference type="OrthoDB" id="976022at2"/>
<dbReference type="RefSeq" id="WP_133643558.1">
    <property type="nucleotide sequence ID" value="NZ_SNYI01000002.1"/>
</dbReference>
<dbReference type="AlphaFoldDB" id="A0A4R6TJA9"/>
<accession>A0A4R6TJA9</accession>
<protein>
    <submittedName>
        <fullName evidence="1">Gliding motility-associated lipoprotein GldB</fullName>
    </submittedName>
</protein>